<protein>
    <submittedName>
        <fullName evidence="2">AhpD family alkylhydroperoxidase</fullName>
    </submittedName>
</protein>
<proteinExistence type="predicted"/>
<dbReference type="NCBIfam" id="TIGR00778">
    <property type="entry name" value="ahpD_dom"/>
    <property type="match status" value="1"/>
</dbReference>
<reference evidence="2 3" key="1">
    <citation type="submission" date="2019-02" db="EMBL/GenBank/DDBJ databases">
        <title>Genomic Encyclopedia of Type Strains, Phase IV (KMG-IV): sequencing the most valuable type-strain genomes for metagenomic binning, comparative biology and taxonomic classification.</title>
        <authorList>
            <person name="Goeker M."/>
        </authorList>
    </citation>
    <scope>NUCLEOTIDE SEQUENCE [LARGE SCALE GENOMIC DNA]</scope>
    <source>
        <strain evidence="2 3">DSM 10617</strain>
    </source>
</reference>
<keyword evidence="3" id="KW-1185">Reference proteome</keyword>
<dbReference type="Proteomes" id="UP000293433">
    <property type="component" value="Unassembled WGS sequence"/>
</dbReference>
<name>A0A4Q7LL26_9BURK</name>
<dbReference type="GO" id="GO:0051920">
    <property type="term" value="F:peroxiredoxin activity"/>
    <property type="evidence" value="ECO:0007669"/>
    <property type="project" value="InterPro"/>
</dbReference>
<dbReference type="InterPro" id="IPR029032">
    <property type="entry name" value="AhpD-like"/>
</dbReference>
<evidence type="ECO:0000313" key="3">
    <source>
        <dbReference type="Proteomes" id="UP000293433"/>
    </source>
</evidence>
<feature type="domain" description="Carboxymuconolactone decarboxylase-like" evidence="1">
    <location>
        <begin position="34"/>
        <end position="116"/>
    </location>
</feature>
<dbReference type="OrthoDB" id="1683318at2"/>
<dbReference type="InterPro" id="IPR004675">
    <property type="entry name" value="AhpD_core"/>
</dbReference>
<dbReference type="EMBL" id="SGWV01000009">
    <property type="protein sequence ID" value="RZS54922.1"/>
    <property type="molecule type" value="Genomic_DNA"/>
</dbReference>
<dbReference type="RefSeq" id="WP_130482231.1">
    <property type="nucleotide sequence ID" value="NZ_SGWV01000009.1"/>
</dbReference>
<dbReference type="PANTHER" id="PTHR33930:SF2">
    <property type="entry name" value="BLR3452 PROTEIN"/>
    <property type="match status" value="1"/>
</dbReference>
<dbReference type="Gene3D" id="1.20.1290.10">
    <property type="entry name" value="AhpD-like"/>
    <property type="match status" value="1"/>
</dbReference>
<sequence length="135" mass="13823">MSSSADTPAHSPATYPALTASISASLARLRADVPDTMRGFSALAQAATKPAALDKKTKELIAMALSVGARCDPCIGFHAETLVKLGTTRAELEDMLGMCVYMGGGPSLMYAAKALQAYEEFGGEGPKPSASAPAA</sequence>
<gene>
    <name evidence="2" type="ORF">EV685_2408</name>
</gene>
<accession>A0A4Q7LL26</accession>
<evidence type="ECO:0000259" key="1">
    <source>
        <dbReference type="Pfam" id="PF02627"/>
    </source>
</evidence>
<dbReference type="Pfam" id="PF02627">
    <property type="entry name" value="CMD"/>
    <property type="match status" value="1"/>
</dbReference>
<dbReference type="PANTHER" id="PTHR33930">
    <property type="entry name" value="ALKYL HYDROPEROXIDE REDUCTASE AHPD"/>
    <property type="match status" value="1"/>
</dbReference>
<organism evidence="2 3">
    <name type="scientific">Sphaerotilus mobilis</name>
    <dbReference type="NCBI Taxonomy" id="47994"/>
    <lineage>
        <taxon>Bacteria</taxon>
        <taxon>Pseudomonadati</taxon>
        <taxon>Pseudomonadota</taxon>
        <taxon>Betaproteobacteria</taxon>
        <taxon>Burkholderiales</taxon>
        <taxon>Sphaerotilaceae</taxon>
        <taxon>Sphaerotilus</taxon>
    </lineage>
</organism>
<dbReference type="AlphaFoldDB" id="A0A4Q7LL26"/>
<evidence type="ECO:0000313" key="2">
    <source>
        <dbReference type="EMBL" id="RZS54922.1"/>
    </source>
</evidence>
<dbReference type="SUPFAM" id="SSF69118">
    <property type="entry name" value="AhpD-like"/>
    <property type="match status" value="1"/>
</dbReference>
<dbReference type="InterPro" id="IPR003779">
    <property type="entry name" value="CMD-like"/>
</dbReference>
<keyword evidence="2" id="KW-0575">Peroxidase</keyword>
<keyword evidence="2" id="KW-0560">Oxidoreductase</keyword>
<comment type="caution">
    <text evidence="2">The sequence shown here is derived from an EMBL/GenBank/DDBJ whole genome shotgun (WGS) entry which is preliminary data.</text>
</comment>